<evidence type="ECO:0000313" key="3">
    <source>
        <dbReference type="Proteomes" id="UP000325780"/>
    </source>
</evidence>
<dbReference type="Pfam" id="PF08588">
    <property type="entry name" value="Duc1"/>
    <property type="match status" value="1"/>
</dbReference>
<gene>
    <name evidence="2" type="ORF">BDV25DRAFT_129491</name>
</gene>
<organism evidence="2 3">
    <name type="scientific">Aspergillus avenaceus</name>
    <dbReference type="NCBI Taxonomy" id="36643"/>
    <lineage>
        <taxon>Eukaryota</taxon>
        <taxon>Fungi</taxon>
        <taxon>Dikarya</taxon>
        <taxon>Ascomycota</taxon>
        <taxon>Pezizomycotina</taxon>
        <taxon>Eurotiomycetes</taxon>
        <taxon>Eurotiomycetidae</taxon>
        <taxon>Eurotiales</taxon>
        <taxon>Aspergillaceae</taxon>
        <taxon>Aspergillus</taxon>
        <taxon>Aspergillus subgen. Circumdati</taxon>
    </lineage>
</organism>
<evidence type="ECO:0000313" key="2">
    <source>
        <dbReference type="EMBL" id="KAE8150511.1"/>
    </source>
</evidence>
<evidence type="ECO:0000259" key="1">
    <source>
        <dbReference type="Pfam" id="PF08588"/>
    </source>
</evidence>
<reference evidence="2 3" key="1">
    <citation type="submission" date="2019-04" db="EMBL/GenBank/DDBJ databases">
        <title>Friends and foes A comparative genomics study of 23 Aspergillus species from section Flavi.</title>
        <authorList>
            <consortium name="DOE Joint Genome Institute"/>
            <person name="Kjaerbolling I."/>
            <person name="Vesth T."/>
            <person name="Frisvad J.C."/>
            <person name="Nybo J.L."/>
            <person name="Theobald S."/>
            <person name="Kildgaard S."/>
            <person name="Isbrandt T."/>
            <person name="Kuo A."/>
            <person name="Sato A."/>
            <person name="Lyhne E.K."/>
            <person name="Kogle M.E."/>
            <person name="Wiebenga A."/>
            <person name="Kun R.S."/>
            <person name="Lubbers R.J."/>
            <person name="Makela M.R."/>
            <person name="Barry K."/>
            <person name="Chovatia M."/>
            <person name="Clum A."/>
            <person name="Daum C."/>
            <person name="Haridas S."/>
            <person name="He G."/>
            <person name="LaButti K."/>
            <person name="Lipzen A."/>
            <person name="Mondo S."/>
            <person name="Riley R."/>
            <person name="Salamov A."/>
            <person name="Simmons B.A."/>
            <person name="Magnuson J.K."/>
            <person name="Henrissat B."/>
            <person name="Mortensen U.H."/>
            <person name="Larsen T.O."/>
            <person name="Devries R.P."/>
            <person name="Grigoriev I.V."/>
            <person name="Machida M."/>
            <person name="Baker S.E."/>
            <person name="Andersen M.R."/>
        </authorList>
    </citation>
    <scope>NUCLEOTIDE SEQUENCE [LARGE SCALE GENOMIC DNA]</scope>
    <source>
        <strain evidence="2 3">IBT 18842</strain>
    </source>
</reference>
<dbReference type="EMBL" id="ML742092">
    <property type="protein sequence ID" value="KAE8150511.1"/>
    <property type="molecule type" value="Genomic_DNA"/>
</dbReference>
<proteinExistence type="predicted"/>
<feature type="domain" description="Domain of unknown function at the cortex 1" evidence="1">
    <location>
        <begin position="9"/>
        <end position="270"/>
    </location>
</feature>
<protein>
    <recommendedName>
        <fullName evidence="1">Domain of unknown function at the cortex 1 domain-containing protein</fullName>
    </recommendedName>
</protein>
<name>A0A5N6TWR7_ASPAV</name>
<dbReference type="InterPro" id="IPR013897">
    <property type="entry name" value="Duc1"/>
</dbReference>
<dbReference type="PANTHER" id="PTHR34826">
    <property type="entry name" value="UPF0590 PROTEIN C409.17C"/>
    <property type="match status" value="1"/>
</dbReference>
<sequence length="293" mass="33285">MSDTPPKYRLKVTAGPSYDTSTHQIVPVNEDQSLRIENEHAIVSLCVRIRDYTGYPDTSPKTTPYFNHPLHTTDQYSISFAIVFKHPVNGNALLFGNDFDRPIRDRLPPGFNAALRFVKWFIDPTLDGDAYADRPFLYSPGLAAWNLFCIGEKVPSEGGFVPSVHDTVVEEGGEGSGGAIREGMGVPGDVVGRRRYFQDEDVRGRFEFEEGRVYWVDFGNSYLGFNDFSLHLPGITVNALQYVDEENHSLRYVLRDRDGEPYFVVLFTLVLESFRREDGRFEWEPEPEPGDVE</sequence>
<dbReference type="OrthoDB" id="2119945at2759"/>
<keyword evidence="3" id="KW-1185">Reference proteome</keyword>
<dbReference type="PANTHER" id="PTHR34826:SF2">
    <property type="entry name" value="UPF0590 PROTEIN C409.17C"/>
    <property type="match status" value="1"/>
</dbReference>
<accession>A0A5N6TWR7</accession>
<dbReference type="AlphaFoldDB" id="A0A5N6TWR7"/>
<dbReference type="Proteomes" id="UP000325780">
    <property type="component" value="Unassembled WGS sequence"/>
</dbReference>